<dbReference type="PROSITE" id="PS51257">
    <property type="entry name" value="PROKAR_LIPOPROTEIN"/>
    <property type="match status" value="1"/>
</dbReference>
<dbReference type="AlphaFoldDB" id="C6BV93"/>
<organism evidence="1 2">
    <name type="scientific">Maridesulfovibrio salexigens (strain ATCC 14822 / DSM 2638 / NCIMB 8403 / VKM B-1763)</name>
    <name type="common">Desulfovibrio salexigens</name>
    <dbReference type="NCBI Taxonomy" id="526222"/>
    <lineage>
        <taxon>Bacteria</taxon>
        <taxon>Pseudomonadati</taxon>
        <taxon>Thermodesulfobacteriota</taxon>
        <taxon>Desulfovibrionia</taxon>
        <taxon>Desulfovibrionales</taxon>
        <taxon>Desulfovibrionaceae</taxon>
        <taxon>Maridesulfovibrio</taxon>
    </lineage>
</organism>
<dbReference type="RefSeq" id="WP_015851884.1">
    <property type="nucleotide sequence ID" value="NC_012881.1"/>
</dbReference>
<protein>
    <submittedName>
        <fullName evidence="1">Tol-pal system protein YbgF</fullName>
    </submittedName>
</protein>
<dbReference type="SUPFAM" id="SSF48452">
    <property type="entry name" value="TPR-like"/>
    <property type="match status" value="1"/>
</dbReference>
<evidence type="ECO:0000313" key="1">
    <source>
        <dbReference type="EMBL" id="ACS80068.1"/>
    </source>
</evidence>
<dbReference type="Pfam" id="PF13174">
    <property type="entry name" value="TPR_6"/>
    <property type="match status" value="1"/>
</dbReference>
<dbReference type="Gene3D" id="1.25.40.10">
    <property type="entry name" value="Tetratricopeptide repeat domain"/>
    <property type="match status" value="1"/>
</dbReference>
<dbReference type="HOGENOM" id="CLU_044315_3_0_7"/>
<dbReference type="GO" id="GO:0051301">
    <property type="term" value="P:cell division"/>
    <property type="evidence" value="ECO:0007669"/>
    <property type="project" value="InterPro"/>
</dbReference>
<accession>C6BV93</accession>
<reference evidence="1 2" key="1">
    <citation type="submission" date="2009-06" db="EMBL/GenBank/DDBJ databases">
        <title>Complete sequence of Desulfovibrio salexigens DSM 2638.</title>
        <authorList>
            <consortium name="US DOE Joint Genome Institute"/>
            <person name="Lucas S."/>
            <person name="Copeland A."/>
            <person name="Lapidus A."/>
            <person name="Glavina del Rio T."/>
            <person name="Tice H."/>
            <person name="Bruce D."/>
            <person name="Goodwin L."/>
            <person name="Pitluck S."/>
            <person name="Munk A.C."/>
            <person name="Brettin T."/>
            <person name="Detter J.C."/>
            <person name="Han C."/>
            <person name="Tapia R."/>
            <person name="Larimer F."/>
            <person name="Land M."/>
            <person name="Hauser L."/>
            <person name="Kyrpides N."/>
            <person name="Anderson I."/>
            <person name="Wall J.D."/>
            <person name="Arkin A.P."/>
            <person name="Dehal P."/>
            <person name="Chivian D."/>
            <person name="Giles B."/>
            <person name="Hazen T.C."/>
        </authorList>
    </citation>
    <scope>NUCLEOTIDE SEQUENCE [LARGE SCALE GENOMIC DNA]</scope>
    <source>
        <strain evidence="2">ATCC 14822 / DSM 2638 / NCIMB 8403 / VKM B-1763</strain>
    </source>
</reference>
<dbReference type="KEGG" id="dsa:Desal_2008"/>
<proteinExistence type="inferred from homology"/>
<keyword evidence="2" id="KW-1185">Reference proteome</keyword>
<dbReference type="EMBL" id="CP001649">
    <property type="protein sequence ID" value="ACS80068.1"/>
    <property type="molecule type" value="Genomic_DNA"/>
</dbReference>
<dbReference type="eggNOG" id="COG1729">
    <property type="taxonomic scope" value="Bacteria"/>
</dbReference>
<gene>
    <name evidence="1" type="ordered locus">Desal_2008</name>
</gene>
<dbReference type="InterPro" id="IPR011990">
    <property type="entry name" value="TPR-like_helical_dom_sf"/>
</dbReference>
<dbReference type="Proteomes" id="UP000002601">
    <property type="component" value="Chromosome"/>
</dbReference>
<dbReference type="OrthoDB" id="13540at2"/>
<dbReference type="InterPro" id="IPR014162">
    <property type="entry name" value="CpoB_C"/>
</dbReference>
<dbReference type="HAMAP" id="MF_02066">
    <property type="entry name" value="CpoB"/>
    <property type="match status" value="1"/>
</dbReference>
<dbReference type="NCBIfam" id="TIGR02795">
    <property type="entry name" value="tol_pal_ybgF"/>
    <property type="match status" value="1"/>
</dbReference>
<dbReference type="Pfam" id="PF13432">
    <property type="entry name" value="TPR_16"/>
    <property type="match status" value="1"/>
</dbReference>
<evidence type="ECO:0000313" key="2">
    <source>
        <dbReference type="Proteomes" id="UP000002601"/>
    </source>
</evidence>
<sequence>MKSNMKNSLIAALIAFPLATGLSGCVTTSDMDKLRMELRQTRSQLNKKIDNVEQQSAADSVALRDEIKKSSSPVQTQQANMYAEVNALRMQVAKLQGTVNTMSESVNRLDAGDTNSTESLEELSRKVENMRLALESQLAIDLGLIKAQAPKDKATQVAITNATEAIGGIAAVVAPEVKKTEPADPAQALYDKGLALFKERKYKDSIRDMAEFIKTFPKHKLVPNAIFWEGECYYQLKDYANAALKYQGVIAKHSKSNKYRPALLKQGLCLIKLGKTKSGRYILEDLIKKAPDSAEAKRAQSIIKNLK</sequence>
<dbReference type="InterPro" id="IPR019734">
    <property type="entry name" value="TPR_rpt"/>
</dbReference>
<dbReference type="InterPro" id="IPR034706">
    <property type="entry name" value="CpoB"/>
</dbReference>
<dbReference type="STRING" id="526222.Desal_2008"/>
<name>C6BV93_MARSD</name>